<dbReference type="InterPro" id="IPR019127">
    <property type="entry name" value="Exosortase"/>
</dbReference>
<dbReference type="Pfam" id="PF09721">
    <property type="entry name" value="Exosortase_EpsH"/>
    <property type="match status" value="1"/>
</dbReference>
<evidence type="ECO:0000256" key="4">
    <source>
        <dbReference type="ARBA" id="ARBA00022692"/>
    </source>
</evidence>
<organism evidence="9 10">
    <name type="scientific">Fuerstiella marisgermanici</name>
    <dbReference type="NCBI Taxonomy" id="1891926"/>
    <lineage>
        <taxon>Bacteria</taxon>
        <taxon>Pseudomonadati</taxon>
        <taxon>Planctomycetota</taxon>
        <taxon>Planctomycetia</taxon>
        <taxon>Planctomycetales</taxon>
        <taxon>Planctomycetaceae</taxon>
        <taxon>Fuerstiella</taxon>
    </lineage>
</organism>
<feature type="transmembrane region" description="Helical" evidence="8">
    <location>
        <begin position="26"/>
        <end position="44"/>
    </location>
</feature>
<protein>
    <submittedName>
        <fullName evidence="9">Exosortase</fullName>
    </submittedName>
</protein>
<dbReference type="GO" id="GO:0005886">
    <property type="term" value="C:plasma membrane"/>
    <property type="evidence" value="ECO:0007669"/>
    <property type="project" value="UniProtKB-SubCell"/>
</dbReference>
<evidence type="ECO:0000256" key="2">
    <source>
        <dbReference type="ARBA" id="ARBA00022475"/>
    </source>
</evidence>
<dbReference type="InterPro" id="IPR026392">
    <property type="entry name" value="Exo/Archaeosortase_dom"/>
</dbReference>
<dbReference type="Proteomes" id="UP000187735">
    <property type="component" value="Chromosome"/>
</dbReference>
<feature type="transmembrane region" description="Helical" evidence="8">
    <location>
        <begin position="128"/>
        <end position="147"/>
    </location>
</feature>
<evidence type="ECO:0000256" key="3">
    <source>
        <dbReference type="ARBA" id="ARBA00022670"/>
    </source>
</evidence>
<feature type="transmembrane region" description="Helical" evidence="8">
    <location>
        <begin position="341"/>
        <end position="361"/>
    </location>
</feature>
<keyword evidence="10" id="KW-1185">Reference proteome</keyword>
<dbReference type="GO" id="GO:0006508">
    <property type="term" value="P:proteolysis"/>
    <property type="evidence" value="ECO:0007669"/>
    <property type="project" value="UniProtKB-KW"/>
</dbReference>
<accession>A0A1P8WLG1</accession>
<keyword evidence="6 8" id="KW-1133">Transmembrane helix</keyword>
<gene>
    <name evidence="9" type="ORF">Fuma_04531</name>
</gene>
<dbReference type="GO" id="GO:0008233">
    <property type="term" value="F:peptidase activity"/>
    <property type="evidence" value="ECO:0007669"/>
    <property type="project" value="UniProtKB-KW"/>
</dbReference>
<feature type="transmembrane region" description="Helical" evidence="8">
    <location>
        <begin position="259"/>
        <end position="278"/>
    </location>
</feature>
<evidence type="ECO:0000313" key="10">
    <source>
        <dbReference type="Proteomes" id="UP000187735"/>
    </source>
</evidence>
<evidence type="ECO:0000256" key="5">
    <source>
        <dbReference type="ARBA" id="ARBA00022801"/>
    </source>
</evidence>
<keyword evidence="7 8" id="KW-0472">Membrane</keyword>
<keyword evidence="2" id="KW-1003">Cell membrane</keyword>
<name>A0A1P8WLG1_9PLAN</name>
<evidence type="ECO:0000256" key="8">
    <source>
        <dbReference type="SAM" id="Phobius"/>
    </source>
</evidence>
<feature type="transmembrane region" description="Helical" evidence="8">
    <location>
        <begin position="189"/>
        <end position="212"/>
    </location>
</feature>
<evidence type="ECO:0000313" key="9">
    <source>
        <dbReference type="EMBL" id="APZ94881.1"/>
    </source>
</evidence>
<reference evidence="9 10" key="1">
    <citation type="journal article" date="2016" name="Front. Microbiol.">
        <title>Fuerstia marisgermanicae gen. nov., sp. nov., an Unusual Member of the Phylum Planctomycetes from the German Wadden Sea.</title>
        <authorList>
            <person name="Kohn T."/>
            <person name="Heuer A."/>
            <person name="Jogler M."/>
            <person name="Vollmers J."/>
            <person name="Boedeker C."/>
            <person name="Bunk B."/>
            <person name="Rast P."/>
            <person name="Borchert D."/>
            <person name="Glockner I."/>
            <person name="Freese H.M."/>
            <person name="Klenk H.P."/>
            <person name="Overmann J."/>
            <person name="Kaster A.K."/>
            <person name="Rohde M."/>
            <person name="Wiegand S."/>
            <person name="Jogler C."/>
        </authorList>
    </citation>
    <scope>NUCLEOTIDE SEQUENCE [LARGE SCALE GENOMIC DNA]</scope>
    <source>
        <strain evidence="9 10">NH11</strain>
    </source>
</reference>
<proteinExistence type="predicted"/>
<sequence>MVNSMKVSVFRPLLQLEAKVNRRTKLYTFVALILFVVCFGPWLQVYFGHLWRREHYQFFPMMLIAVAVISHDCWKVAADRGCSFEILKFSAPLFGLATVVFGGALWLGSPWLAYLATLLILWTIARNIPFGSSTIAPLFVLLPLPFSMDGELVHGLQRVSSRGASALLDMAAIRHLMSGNILEVSGKKFFVEEACSGIGSVYLLLASAAVYASWRQLRFVVAVPLLLSAIFWAVAGNTFRIFCVAWAHAYLQFDLSSGILHDILGAATYLMSLLLLMMTEQALLFVFEPINTPTIPNASETKRQRLAGNLGRIWDRLTTMDPGIRLRKKQPSGLRMTRGRFVAVLILFFAVGCVGNVWRFWPSMLSTSQIVLDRATISFRPARITVTQDVQKVFVAHGRKSR</sequence>
<dbReference type="EMBL" id="CP017641">
    <property type="protein sequence ID" value="APZ94881.1"/>
    <property type="molecule type" value="Genomic_DNA"/>
</dbReference>
<keyword evidence="5" id="KW-0378">Hydrolase</keyword>
<keyword evidence="3" id="KW-0645">Protease</keyword>
<dbReference type="AlphaFoldDB" id="A0A1P8WLG1"/>
<feature type="transmembrane region" description="Helical" evidence="8">
    <location>
        <begin position="86"/>
        <end position="108"/>
    </location>
</feature>
<comment type="subcellular location">
    <subcellularLocation>
        <location evidence="1">Cell membrane</location>
        <topology evidence="1">Multi-pass membrane protein</topology>
    </subcellularLocation>
</comment>
<keyword evidence="4 8" id="KW-0812">Transmembrane</keyword>
<feature type="transmembrane region" description="Helical" evidence="8">
    <location>
        <begin position="219"/>
        <end position="247"/>
    </location>
</feature>
<evidence type="ECO:0000256" key="1">
    <source>
        <dbReference type="ARBA" id="ARBA00004651"/>
    </source>
</evidence>
<evidence type="ECO:0000256" key="6">
    <source>
        <dbReference type="ARBA" id="ARBA00022989"/>
    </source>
</evidence>
<dbReference type="STRING" id="1891926.Fuma_04531"/>
<dbReference type="KEGG" id="fmr:Fuma_04531"/>
<dbReference type="NCBIfam" id="TIGR04178">
    <property type="entry name" value="exo_archaeo"/>
    <property type="match status" value="1"/>
</dbReference>
<evidence type="ECO:0000256" key="7">
    <source>
        <dbReference type="ARBA" id="ARBA00023136"/>
    </source>
</evidence>